<comment type="caution">
    <text evidence="7">The sequence shown here is derived from an EMBL/GenBank/DDBJ whole genome shotgun (WGS) entry which is preliminary data.</text>
</comment>
<keyword evidence="2" id="KW-0805">Transcription regulation</keyword>
<dbReference type="Gene3D" id="1.10.10.10">
    <property type="entry name" value="Winged helix-like DNA-binding domain superfamily/Winged helix DNA-binding domain"/>
    <property type="match status" value="1"/>
</dbReference>
<organism evidence="7 8">
    <name type="scientific">Kouleothrix aurantiaca</name>
    <dbReference type="NCBI Taxonomy" id="186479"/>
    <lineage>
        <taxon>Bacteria</taxon>
        <taxon>Bacillati</taxon>
        <taxon>Chloroflexota</taxon>
        <taxon>Chloroflexia</taxon>
        <taxon>Chloroflexales</taxon>
        <taxon>Roseiflexineae</taxon>
        <taxon>Roseiflexaceae</taxon>
        <taxon>Kouleothrix</taxon>
    </lineage>
</organism>
<dbReference type="SUPFAM" id="SSF88946">
    <property type="entry name" value="Sigma2 domain of RNA polymerase sigma factors"/>
    <property type="match status" value="1"/>
</dbReference>
<dbReference type="EMBL" id="LJCR01000057">
    <property type="protein sequence ID" value="KPV54437.1"/>
    <property type="molecule type" value="Genomic_DNA"/>
</dbReference>
<dbReference type="Gene3D" id="1.10.1740.10">
    <property type="match status" value="1"/>
</dbReference>
<dbReference type="PANTHER" id="PTHR43133">
    <property type="entry name" value="RNA POLYMERASE ECF-TYPE SIGMA FACTO"/>
    <property type="match status" value="1"/>
</dbReference>
<gene>
    <name evidence="7" type="ORF">SE17_03785</name>
</gene>
<dbReference type="GO" id="GO:0003677">
    <property type="term" value="F:DNA binding"/>
    <property type="evidence" value="ECO:0007669"/>
    <property type="project" value="InterPro"/>
</dbReference>
<keyword evidence="8" id="KW-1185">Reference proteome</keyword>
<dbReference type="InterPro" id="IPR013249">
    <property type="entry name" value="RNA_pol_sigma70_r4_t2"/>
</dbReference>
<feature type="domain" description="RNA polymerase sigma-70 region 2" evidence="5">
    <location>
        <begin position="46"/>
        <end position="114"/>
    </location>
</feature>
<name>A0A0N8PT37_9CHLR</name>
<dbReference type="InterPro" id="IPR013325">
    <property type="entry name" value="RNA_pol_sigma_r2"/>
</dbReference>
<dbReference type="PANTHER" id="PTHR43133:SF62">
    <property type="entry name" value="RNA POLYMERASE SIGMA FACTOR SIGZ"/>
    <property type="match status" value="1"/>
</dbReference>
<accession>A0A0N8PT37</accession>
<dbReference type="InterPro" id="IPR036388">
    <property type="entry name" value="WH-like_DNA-bd_sf"/>
</dbReference>
<dbReference type="Pfam" id="PF08281">
    <property type="entry name" value="Sigma70_r4_2"/>
    <property type="match status" value="1"/>
</dbReference>
<dbReference type="AlphaFoldDB" id="A0A0N8PT37"/>
<evidence type="ECO:0000256" key="4">
    <source>
        <dbReference type="ARBA" id="ARBA00023163"/>
    </source>
</evidence>
<dbReference type="InterPro" id="IPR007627">
    <property type="entry name" value="RNA_pol_sigma70_r2"/>
</dbReference>
<protein>
    <submittedName>
        <fullName evidence="7">RNA polymerase subunit sigma-70</fullName>
    </submittedName>
</protein>
<evidence type="ECO:0000256" key="2">
    <source>
        <dbReference type="ARBA" id="ARBA00023015"/>
    </source>
</evidence>
<feature type="domain" description="RNA polymerase sigma factor 70 region 4 type 2" evidence="6">
    <location>
        <begin position="149"/>
        <end position="201"/>
    </location>
</feature>
<dbReference type="GO" id="GO:0016987">
    <property type="term" value="F:sigma factor activity"/>
    <property type="evidence" value="ECO:0007669"/>
    <property type="project" value="UniProtKB-KW"/>
</dbReference>
<evidence type="ECO:0000313" key="7">
    <source>
        <dbReference type="EMBL" id="KPV54437.1"/>
    </source>
</evidence>
<keyword evidence="3" id="KW-0731">Sigma factor</keyword>
<evidence type="ECO:0000256" key="3">
    <source>
        <dbReference type="ARBA" id="ARBA00023082"/>
    </source>
</evidence>
<dbReference type="Pfam" id="PF04542">
    <property type="entry name" value="Sigma70_r2"/>
    <property type="match status" value="1"/>
</dbReference>
<evidence type="ECO:0000259" key="5">
    <source>
        <dbReference type="Pfam" id="PF04542"/>
    </source>
</evidence>
<dbReference type="SUPFAM" id="SSF88659">
    <property type="entry name" value="Sigma3 and sigma4 domains of RNA polymerase sigma factors"/>
    <property type="match status" value="1"/>
</dbReference>
<evidence type="ECO:0000259" key="6">
    <source>
        <dbReference type="Pfam" id="PF08281"/>
    </source>
</evidence>
<proteinExistence type="inferred from homology"/>
<dbReference type="InterPro" id="IPR014284">
    <property type="entry name" value="RNA_pol_sigma-70_dom"/>
</dbReference>
<evidence type="ECO:0000256" key="1">
    <source>
        <dbReference type="ARBA" id="ARBA00010641"/>
    </source>
</evidence>
<dbReference type="GO" id="GO:0006352">
    <property type="term" value="P:DNA-templated transcription initiation"/>
    <property type="evidence" value="ECO:0007669"/>
    <property type="project" value="InterPro"/>
</dbReference>
<dbReference type="InterPro" id="IPR039425">
    <property type="entry name" value="RNA_pol_sigma-70-like"/>
</dbReference>
<reference evidence="7 8" key="1">
    <citation type="submission" date="2015-09" db="EMBL/GenBank/DDBJ databases">
        <title>Draft genome sequence of Kouleothrix aurantiaca JCM 19913.</title>
        <authorList>
            <person name="Hemp J."/>
        </authorList>
    </citation>
    <scope>NUCLEOTIDE SEQUENCE [LARGE SCALE GENOMIC DNA]</scope>
    <source>
        <strain evidence="7 8">COM-B</strain>
    </source>
</reference>
<dbReference type="InterPro" id="IPR013324">
    <property type="entry name" value="RNA_pol_sigma_r3/r4-like"/>
</dbReference>
<dbReference type="CDD" id="cd06171">
    <property type="entry name" value="Sigma70_r4"/>
    <property type="match status" value="1"/>
</dbReference>
<dbReference type="Proteomes" id="UP000050509">
    <property type="component" value="Unassembled WGS sequence"/>
</dbReference>
<dbReference type="NCBIfam" id="TIGR02937">
    <property type="entry name" value="sigma70-ECF"/>
    <property type="match status" value="1"/>
</dbReference>
<keyword evidence="4" id="KW-0804">Transcription</keyword>
<comment type="similarity">
    <text evidence="1">Belongs to the sigma-70 factor family. ECF subfamily.</text>
</comment>
<sequence length="218" mass="24116">MSAQAQASGSTPVASGAARTARFADHDDLALIAAVAQGSSEALEALYDRYAAVVYRMALRILKNPELAEEMVQEAFWRVWRRSASFANERGRVAQWLFGIVHNLCIDELRRQRARPAPVYEDADHPFIQHIIDEQADVPAGAWASEQRRLIAEALLELPQAQRQAIELAYFSGLSHQEIATHLNRPLGTVKTRVRLGLQKLGSLLAARGLQPSALLDT</sequence>
<evidence type="ECO:0000313" key="8">
    <source>
        <dbReference type="Proteomes" id="UP000050509"/>
    </source>
</evidence>